<gene>
    <name evidence="1" type="ORF">WH87_11820</name>
</gene>
<dbReference type="STRING" id="1293439.WH87_11820"/>
<dbReference type="OrthoDB" id="7948973at2"/>
<dbReference type="PATRIC" id="fig|1293439.3.peg.1963"/>
<sequence length="132" mass="14101">MTTAQEDFKIRFAKTLQHIEQEGSKDQETMWLLGSLAADLADTTGQTSWSAAKATMAPQASQALLKTIVAEGNEHQAGGRLKAAYAIQALGASLIVSTQRSDPHMVTGEQLLDALIDRAVAVYRTSKAATVN</sequence>
<evidence type="ECO:0000313" key="2">
    <source>
        <dbReference type="Proteomes" id="UP000033411"/>
    </source>
</evidence>
<dbReference type="Proteomes" id="UP000033411">
    <property type="component" value="Unassembled WGS sequence"/>
</dbReference>
<dbReference type="RefSeq" id="WP_046137553.1">
    <property type="nucleotide sequence ID" value="NZ_LANJ01000019.1"/>
</dbReference>
<protein>
    <submittedName>
        <fullName evidence="1">Uncharacterized protein</fullName>
    </submittedName>
</protein>
<name>A0A0F5Q921_9HYPH</name>
<accession>A0A0F5Q921</accession>
<dbReference type="EMBL" id="LANJ01000019">
    <property type="protein sequence ID" value="KKC37248.1"/>
    <property type="molecule type" value="Genomic_DNA"/>
</dbReference>
<evidence type="ECO:0000313" key="1">
    <source>
        <dbReference type="EMBL" id="KKC37248.1"/>
    </source>
</evidence>
<dbReference type="AlphaFoldDB" id="A0A0F5Q921"/>
<comment type="caution">
    <text evidence="1">The sequence shown here is derived from an EMBL/GenBank/DDBJ whole genome shotgun (WGS) entry which is preliminary data.</text>
</comment>
<organism evidence="1 2">
    <name type="scientific">Devosia epidermidihirudinis</name>
    <dbReference type="NCBI Taxonomy" id="1293439"/>
    <lineage>
        <taxon>Bacteria</taxon>
        <taxon>Pseudomonadati</taxon>
        <taxon>Pseudomonadota</taxon>
        <taxon>Alphaproteobacteria</taxon>
        <taxon>Hyphomicrobiales</taxon>
        <taxon>Devosiaceae</taxon>
        <taxon>Devosia</taxon>
    </lineage>
</organism>
<proteinExistence type="predicted"/>
<reference evidence="1 2" key="1">
    <citation type="submission" date="2015-03" db="EMBL/GenBank/DDBJ databases">
        <authorList>
            <person name="Lepp D."/>
            <person name="Hassan Y.I."/>
            <person name="Li X.-Z."/>
            <person name="Zhou T."/>
        </authorList>
    </citation>
    <scope>NUCLEOTIDE SEQUENCE [LARGE SCALE GENOMIC DNA]</scope>
    <source>
        <strain evidence="1 2">E84</strain>
    </source>
</reference>
<keyword evidence="2" id="KW-1185">Reference proteome</keyword>